<dbReference type="EMBL" id="FOMW01000004">
    <property type="protein sequence ID" value="SFD96331.1"/>
    <property type="molecule type" value="Genomic_DNA"/>
</dbReference>
<dbReference type="AlphaFoldDB" id="A0A1I1WMY1"/>
<protein>
    <submittedName>
        <fullName evidence="2">Uncharacterized protein</fullName>
    </submittedName>
</protein>
<keyword evidence="1" id="KW-1133">Transmembrane helix</keyword>
<keyword evidence="1" id="KW-0472">Membrane</keyword>
<accession>A0A1I1WMY1</accession>
<sequence length="71" mass="7997">MSGTSRSAISELEYIQLQFEYSPGQKDSVDEVGPEDRSAHDETECQSVFYDWIVLLAGMSVIYAIGYWISP</sequence>
<evidence type="ECO:0000313" key="3">
    <source>
        <dbReference type="Proteomes" id="UP000198977"/>
    </source>
</evidence>
<organism evidence="2 3">
    <name type="scientific">Sulfitobacter brevis</name>
    <dbReference type="NCBI Taxonomy" id="74348"/>
    <lineage>
        <taxon>Bacteria</taxon>
        <taxon>Pseudomonadati</taxon>
        <taxon>Pseudomonadota</taxon>
        <taxon>Alphaproteobacteria</taxon>
        <taxon>Rhodobacterales</taxon>
        <taxon>Roseobacteraceae</taxon>
        <taxon>Sulfitobacter</taxon>
    </lineage>
</organism>
<evidence type="ECO:0000313" key="2">
    <source>
        <dbReference type="EMBL" id="SFD96331.1"/>
    </source>
</evidence>
<keyword evidence="3" id="KW-1185">Reference proteome</keyword>
<proteinExistence type="predicted"/>
<feature type="transmembrane region" description="Helical" evidence="1">
    <location>
        <begin position="48"/>
        <end position="69"/>
    </location>
</feature>
<dbReference type="Proteomes" id="UP000198977">
    <property type="component" value="Unassembled WGS sequence"/>
</dbReference>
<evidence type="ECO:0000256" key="1">
    <source>
        <dbReference type="SAM" id="Phobius"/>
    </source>
</evidence>
<gene>
    <name evidence="2" type="ORF">SAMN04488523_10452</name>
</gene>
<name>A0A1I1WMY1_9RHOB</name>
<reference evidence="2 3" key="1">
    <citation type="submission" date="2016-10" db="EMBL/GenBank/DDBJ databases">
        <authorList>
            <person name="de Groot N.N."/>
        </authorList>
    </citation>
    <scope>NUCLEOTIDE SEQUENCE [LARGE SCALE GENOMIC DNA]</scope>
    <source>
        <strain evidence="2 3">DSM 11443</strain>
    </source>
</reference>
<keyword evidence="1" id="KW-0812">Transmembrane</keyword>